<dbReference type="InterPro" id="IPR000682">
    <property type="entry name" value="PCMT"/>
</dbReference>
<dbReference type="HAMAP" id="MF_00090">
    <property type="entry name" value="PIMT"/>
    <property type="match status" value="1"/>
</dbReference>
<dbReference type="FunFam" id="3.40.50.150:FF:000010">
    <property type="entry name" value="Protein-L-isoaspartate O-methyltransferase"/>
    <property type="match status" value="1"/>
</dbReference>
<dbReference type="PROSITE" id="PS01279">
    <property type="entry name" value="PCMT"/>
    <property type="match status" value="1"/>
</dbReference>
<feature type="active site" evidence="7">
    <location>
        <position position="60"/>
    </location>
</feature>
<reference evidence="8 9" key="1">
    <citation type="submission" date="2015-03" db="EMBL/GenBank/DDBJ databases">
        <title>Genome Sequence of Kiloniella spongiae MEBiC09566, isolated from a marine sponge.</title>
        <authorList>
            <person name="Shao Z."/>
            <person name="Wang L."/>
            <person name="Li X."/>
        </authorList>
    </citation>
    <scope>NUCLEOTIDE SEQUENCE [LARGE SCALE GENOMIC DNA]</scope>
    <source>
        <strain evidence="8 9">MEBiC09566</strain>
    </source>
</reference>
<dbReference type="AlphaFoldDB" id="A0A0H2MXN5"/>
<evidence type="ECO:0000256" key="3">
    <source>
        <dbReference type="ARBA" id="ARBA00022490"/>
    </source>
</evidence>
<keyword evidence="4 7" id="KW-0489">Methyltransferase</keyword>
<protein>
    <recommendedName>
        <fullName evidence="7">Protein-L-isoaspartate O-methyltransferase</fullName>
        <ecNumber evidence="7">2.1.1.77</ecNumber>
    </recommendedName>
    <alternativeName>
        <fullName evidence="7">L-isoaspartyl protein carboxyl methyltransferase</fullName>
    </alternativeName>
    <alternativeName>
        <fullName evidence="7">Protein L-isoaspartyl methyltransferase</fullName>
    </alternativeName>
    <alternativeName>
        <fullName evidence="7">Protein-beta-aspartate methyltransferase</fullName>
        <shortName evidence="7">PIMT</shortName>
    </alternativeName>
</protein>
<dbReference type="PANTHER" id="PTHR11579:SF0">
    <property type="entry name" value="PROTEIN-L-ISOASPARTATE(D-ASPARTATE) O-METHYLTRANSFERASE"/>
    <property type="match status" value="1"/>
</dbReference>
<dbReference type="Proteomes" id="UP000035444">
    <property type="component" value="Unassembled WGS sequence"/>
</dbReference>
<keyword evidence="3 7" id="KW-0963">Cytoplasm</keyword>
<dbReference type="NCBIfam" id="TIGR00080">
    <property type="entry name" value="pimt"/>
    <property type="match status" value="1"/>
</dbReference>
<dbReference type="EMBL" id="LAQL01000004">
    <property type="protein sequence ID" value="KLN61435.1"/>
    <property type="molecule type" value="Genomic_DNA"/>
</dbReference>
<dbReference type="CDD" id="cd02440">
    <property type="entry name" value="AdoMet_MTases"/>
    <property type="match status" value="1"/>
</dbReference>
<name>A0A0H2MXN5_9PROT</name>
<comment type="function">
    <text evidence="7">Catalyzes the methyl esterification of L-isoaspartyl residues in peptides and proteins that result from spontaneous decomposition of normal L-aspartyl and L-asparaginyl residues. It plays a role in the repair and/or degradation of damaged proteins.</text>
</comment>
<keyword evidence="6 7" id="KW-0949">S-adenosyl-L-methionine</keyword>
<comment type="catalytic activity">
    <reaction evidence="7">
        <text>[protein]-L-isoaspartate + S-adenosyl-L-methionine = [protein]-L-isoaspartate alpha-methyl ester + S-adenosyl-L-homocysteine</text>
        <dbReference type="Rhea" id="RHEA:12705"/>
        <dbReference type="Rhea" id="RHEA-COMP:12143"/>
        <dbReference type="Rhea" id="RHEA-COMP:12144"/>
        <dbReference type="ChEBI" id="CHEBI:57856"/>
        <dbReference type="ChEBI" id="CHEBI:59789"/>
        <dbReference type="ChEBI" id="CHEBI:90596"/>
        <dbReference type="ChEBI" id="CHEBI:90598"/>
        <dbReference type="EC" id="2.1.1.77"/>
    </reaction>
</comment>
<dbReference type="NCBIfam" id="NF001453">
    <property type="entry name" value="PRK00312.1"/>
    <property type="match status" value="1"/>
</dbReference>
<organism evidence="8 9">
    <name type="scientific">Kiloniella spongiae</name>
    <dbReference type="NCBI Taxonomy" id="1489064"/>
    <lineage>
        <taxon>Bacteria</taxon>
        <taxon>Pseudomonadati</taxon>
        <taxon>Pseudomonadota</taxon>
        <taxon>Alphaproteobacteria</taxon>
        <taxon>Rhodospirillales</taxon>
        <taxon>Kiloniellaceae</taxon>
        <taxon>Kiloniella</taxon>
    </lineage>
</organism>
<accession>A0A0H2MXN5</accession>
<evidence type="ECO:0000313" key="8">
    <source>
        <dbReference type="EMBL" id="KLN61435.1"/>
    </source>
</evidence>
<keyword evidence="5 7" id="KW-0808">Transferase</keyword>
<comment type="subcellular location">
    <subcellularLocation>
        <location evidence="1 7">Cytoplasm</location>
    </subcellularLocation>
</comment>
<evidence type="ECO:0000256" key="1">
    <source>
        <dbReference type="ARBA" id="ARBA00004496"/>
    </source>
</evidence>
<dbReference type="EC" id="2.1.1.77" evidence="7"/>
<dbReference type="GO" id="GO:0004719">
    <property type="term" value="F:protein-L-isoaspartate (D-aspartate) O-methyltransferase activity"/>
    <property type="evidence" value="ECO:0007669"/>
    <property type="project" value="UniProtKB-UniRule"/>
</dbReference>
<dbReference type="GO" id="GO:0032259">
    <property type="term" value="P:methylation"/>
    <property type="evidence" value="ECO:0007669"/>
    <property type="project" value="UniProtKB-KW"/>
</dbReference>
<evidence type="ECO:0000256" key="6">
    <source>
        <dbReference type="ARBA" id="ARBA00022691"/>
    </source>
</evidence>
<evidence type="ECO:0000313" key="9">
    <source>
        <dbReference type="Proteomes" id="UP000035444"/>
    </source>
</evidence>
<dbReference type="Pfam" id="PF01135">
    <property type="entry name" value="PCMT"/>
    <property type="match status" value="1"/>
</dbReference>
<dbReference type="SUPFAM" id="SSF53335">
    <property type="entry name" value="S-adenosyl-L-methionine-dependent methyltransferases"/>
    <property type="match status" value="1"/>
</dbReference>
<proteinExistence type="inferred from homology"/>
<dbReference type="RefSeq" id="WP_047763517.1">
    <property type="nucleotide sequence ID" value="NZ_LAQL01000004.1"/>
</dbReference>
<dbReference type="OrthoDB" id="9810066at2"/>
<dbReference type="InterPro" id="IPR029063">
    <property type="entry name" value="SAM-dependent_MTases_sf"/>
</dbReference>
<comment type="similarity">
    <text evidence="2 7">Belongs to the methyltransferase superfamily. L-isoaspartyl/D-aspartyl protein methyltransferase family.</text>
</comment>
<dbReference type="GO" id="GO:0005737">
    <property type="term" value="C:cytoplasm"/>
    <property type="evidence" value="ECO:0007669"/>
    <property type="project" value="UniProtKB-SubCell"/>
</dbReference>
<evidence type="ECO:0000256" key="7">
    <source>
        <dbReference type="HAMAP-Rule" id="MF_00090"/>
    </source>
</evidence>
<evidence type="ECO:0000256" key="2">
    <source>
        <dbReference type="ARBA" id="ARBA00005369"/>
    </source>
</evidence>
<comment type="caution">
    <text evidence="8">The sequence shown here is derived from an EMBL/GenBank/DDBJ whole genome shotgun (WGS) entry which is preliminary data.</text>
</comment>
<evidence type="ECO:0000256" key="5">
    <source>
        <dbReference type="ARBA" id="ARBA00022679"/>
    </source>
</evidence>
<dbReference type="Gene3D" id="3.40.50.150">
    <property type="entry name" value="Vaccinia Virus protein VP39"/>
    <property type="match status" value="1"/>
</dbReference>
<gene>
    <name evidence="7" type="primary">pcm</name>
    <name evidence="8" type="ORF">WH96_07370</name>
</gene>
<sequence length="213" mass="23790">MSLEARKIRLIMELRRGGISDTGVLSAIERIPREAFVPGPFQDQSYENMALPIGRGQTLSQPQVVAMMTQALSVTKRMKVLEVGTGSGYQASILSRLCRRVYTIERYRELLSEAEERFTNLRLHNVTTKLGDGYKGWKEQAPFERIIITAAPKEIPEALLEQLAIGGILVLPLGSQGNNQELIRITRTENGFDQENLGGVRFVPLVHGMPKNN</sequence>
<dbReference type="PANTHER" id="PTHR11579">
    <property type="entry name" value="PROTEIN-L-ISOASPARTATE O-METHYLTRANSFERASE"/>
    <property type="match status" value="1"/>
</dbReference>
<dbReference type="GO" id="GO:0030091">
    <property type="term" value="P:protein repair"/>
    <property type="evidence" value="ECO:0007669"/>
    <property type="project" value="UniProtKB-UniRule"/>
</dbReference>
<evidence type="ECO:0000256" key="4">
    <source>
        <dbReference type="ARBA" id="ARBA00022603"/>
    </source>
</evidence>
<keyword evidence="9" id="KW-1185">Reference proteome</keyword>
<dbReference type="STRING" id="1489064.WH96_07370"/>
<dbReference type="PATRIC" id="fig|1489064.4.peg.2727"/>